<dbReference type="GO" id="GO:0006302">
    <property type="term" value="P:double-strand break repair"/>
    <property type="evidence" value="ECO:0007669"/>
    <property type="project" value="TreeGrafter"/>
</dbReference>
<organism evidence="5 6">
    <name type="scientific">Tsukamurella pseudospumae</name>
    <dbReference type="NCBI Taxonomy" id="239498"/>
    <lineage>
        <taxon>Bacteria</taxon>
        <taxon>Bacillati</taxon>
        <taxon>Actinomycetota</taxon>
        <taxon>Actinomycetes</taxon>
        <taxon>Mycobacteriales</taxon>
        <taxon>Tsukamurellaceae</taxon>
        <taxon>Tsukamurella</taxon>
    </lineage>
</organism>
<dbReference type="InterPro" id="IPR002298">
    <property type="entry name" value="DNA_polymerase_A"/>
</dbReference>
<dbReference type="PANTHER" id="PTHR10133">
    <property type="entry name" value="DNA POLYMERASE I"/>
    <property type="match status" value="1"/>
</dbReference>
<feature type="compositionally biased region" description="Polar residues" evidence="3">
    <location>
        <begin position="20"/>
        <end position="36"/>
    </location>
</feature>
<dbReference type="Gene3D" id="1.10.150.20">
    <property type="entry name" value="5' to 3' exonuclease, C-terminal subdomain"/>
    <property type="match status" value="1"/>
</dbReference>
<dbReference type="InterPro" id="IPR027417">
    <property type="entry name" value="P-loop_NTPase"/>
</dbReference>
<dbReference type="Gene3D" id="3.40.50.300">
    <property type="entry name" value="P-loop containing nucleotide triphosphate hydrolases"/>
    <property type="match status" value="1"/>
</dbReference>
<dbReference type="InterPro" id="IPR043502">
    <property type="entry name" value="DNA/RNA_pol_sf"/>
</dbReference>
<evidence type="ECO:0000256" key="1">
    <source>
        <dbReference type="ARBA" id="ARBA00022741"/>
    </source>
</evidence>
<keyword evidence="1" id="KW-0547">Nucleotide-binding</keyword>
<evidence type="ECO:0000313" key="5">
    <source>
        <dbReference type="EMBL" id="KXP08801.1"/>
    </source>
</evidence>
<dbReference type="SMART" id="SM00482">
    <property type="entry name" value="POLAc"/>
    <property type="match status" value="1"/>
</dbReference>
<dbReference type="STRING" id="239498.AXK60_09045"/>
<sequence>MIVPQSTPNDPADAEGPGCTSATGDSTGQVTEQPNVAATDLPGRPLTDAHRRYLAGEGIGSYVRHLADAGWVRSTEPGDPLPDDFNLREERQRGIWFAYPKADGSIRWQIKPDVQDDGEPKYVSAKGGPLGYALRRRGTSDLVIVAEGTKQSLAAAAAVEAAATGFARDAVEVANSTVIGIPGVTGWSEDGALPFDFHRLCQGKRVVIMTDKDAATNIDVYQGAERLGQALTLATSVAYAPNPGGGKDGLDDVLKQVEEAERPGLLAAIVAGASNKPATKKPPAKTIVTDDMLPASGASLVITSADAYDRIARELIDRCFMHATEKAPTLAFNGGLWWTHTGSRWEALEDNTIPGMVWTLLASAVIVDNPGDAFGRPYPISKYRRDNVLEGLRARLATDPPKTQTAASYWIAWHNGKWRHTADPAGPVIACSNGLLTRSPDPATGQRNFYAHTPRYWNLTSLAVAYDPAVTESEALDKLLMGAWPDDPDCRQLALEVIGYIASGDMSLQKIFFFWGPKRAGKGKLLDVLTLLVGESQVEASGLSEMSRPFGIENWIEKGLAILDDARDEHVDVGLLSRRMLSVSGCAMTPVERKGIKNWSGRLATRIVITSNLLIELRDPAGVLASRLEVLPFAKSFYGAEDLTLGNRLEAQMSAILNLGLAAYDRMTAESRGFIRPASAARDHEMLATTQSAEEQFLEESCVLGPEERDSKIEVYRAYTRWCDETGRKGARTEASFFRVIYSITGRAVYPVKAAPSEGRQPMVQGMRIRRATDGLNAAIRNGSLIPTDPGQVVVHPQFAAAGVRDGVRDVSGVANLAGHPETPGQRDSLSGVSGVSGQGGGCGRNDGIASNDANASVCFTDQAPGHPGHPGQVDSAAQLASVTTDAAIVGLHFAPANGDQAATVTVATDLAAVALTLDSAESMAALRSWLKSPACTLSVYDGPKILGALADAGLCDLGKLWSHTVDARILDQLLQPGDGKTFAHRSLGEAMRRWFPHVKFVRSMEASATAMLAAHLLPGVPDETRVREHTVAATVHGAARRGMVVDKTAVTEAAKVARAESDALAVTLRDRFGVYKPEASGAVKDAFARLGVTLAGDTSRETLQSLPLTGEAAELRTQIIGWRQASAAVNNDLAHLAATKADADGVHRARPIVDTLGAVTGRFTTSEPPVAALRKDFRPVLCAEPGHVLVSADYASIEIRVAAALSGDTALIERLKAGVDPYTAAAELAWGAPADEMQAAERRQRAKAVLLGWLYGSGDELTATQIRTTVEEAKRVRTELAAAMPQLAAWVAGEIERIRNGGAVATATGRLLAVHPSRAATCAVNRQVQGTARDLLALAIERLVGMGWGKFLWLTVHDEVVLQVPEGAAAQAVVMLEQAMALSIGGVALPAKAEVLGTNWGKV</sequence>
<dbReference type="PRINTS" id="PR00868">
    <property type="entry name" value="DNAPOLI"/>
</dbReference>
<evidence type="ECO:0000313" key="6">
    <source>
        <dbReference type="Proteomes" id="UP000070258"/>
    </source>
</evidence>
<comment type="caution">
    <text evidence="5">The sequence shown here is derived from an EMBL/GenBank/DDBJ whole genome shotgun (WGS) entry which is preliminary data.</text>
</comment>
<dbReference type="PROSITE" id="PS51206">
    <property type="entry name" value="SF3_HELICASE_1"/>
    <property type="match status" value="1"/>
</dbReference>
<dbReference type="Gene3D" id="3.30.70.370">
    <property type="match status" value="1"/>
</dbReference>
<name>A0A138AE68_9ACTN</name>
<accession>A0A138AE68</accession>
<feature type="region of interest" description="Disordered" evidence="3">
    <location>
        <begin position="818"/>
        <end position="838"/>
    </location>
</feature>
<proteinExistence type="predicted"/>
<dbReference type="GO" id="GO:0003677">
    <property type="term" value="F:DNA binding"/>
    <property type="evidence" value="ECO:0007669"/>
    <property type="project" value="InterPro"/>
</dbReference>
<dbReference type="GO" id="GO:0003887">
    <property type="term" value="F:DNA-directed DNA polymerase activity"/>
    <property type="evidence" value="ECO:0007669"/>
    <property type="project" value="InterPro"/>
</dbReference>
<dbReference type="InterPro" id="IPR001098">
    <property type="entry name" value="DNA-dir_DNA_pol_A_palm_dom"/>
</dbReference>
<dbReference type="PANTHER" id="PTHR10133:SF62">
    <property type="entry name" value="DNA POLYMERASE THETA"/>
    <property type="match status" value="1"/>
</dbReference>
<evidence type="ECO:0000259" key="4">
    <source>
        <dbReference type="PROSITE" id="PS51206"/>
    </source>
</evidence>
<keyword evidence="2" id="KW-0067">ATP-binding</keyword>
<feature type="region of interest" description="Disordered" evidence="3">
    <location>
        <begin position="1"/>
        <end position="46"/>
    </location>
</feature>
<dbReference type="SUPFAM" id="SSF56672">
    <property type="entry name" value="DNA/RNA polymerases"/>
    <property type="match status" value="1"/>
</dbReference>
<dbReference type="GO" id="GO:0005524">
    <property type="term" value="F:ATP binding"/>
    <property type="evidence" value="ECO:0007669"/>
    <property type="project" value="UniProtKB-KW"/>
</dbReference>
<evidence type="ECO:0000256" key="2">
    <source>
        <dbReference type="ARBA" id="ARBA00022840"/>
    </source>
</evidence>
<dbReference type="Pfam" id="PF00476">
    <property type="entry name" value="DNA_pol_A"/>
    <property type="match status" value="1"/>
</dbReference>
<protein>
    <recommendedName>
        <fullName evidence="4">SF3 helicase domain-containing protein</fullName>
    </recommendedName>
</protein>
<evidence type="ECO:0000256" key="3">
    <source>
        <dbReference type="SAM" id="MobiDB-lite"/>
    </source>
</evidence>
<feature type="domain" description="SF3 helicase" evidence="4">
    <location>
        <begin position="489"/>
        <end position="646"/>
    </location>
</feature>
<gene>
    <name evidence="5" type="ORF">AXK60_09045</name>
</gene>
<dbReference type="RefSeq" id="WP_068571676.1">
    <property type="nucleotide sequence ID" value="NZ_LSRF01000044.1"/>
</dbReference>
<dbReference type="InterPro" id="IPR014015">
    <property type="entry name" value="Helicase_SF3_DNA-vir"/>
</dbReference>
<dbReference type="EMBL" id="LSRF01000044">
    <property type="protein sequence ID" value="KXP08801.1"/>
    <property type="molecule type" value="Genomic_DNA"/>
</dbReference>
<dbReference type="Proteomes" id="UP000070258">
    <property type="component" value="Unassembled WGS sequence"/>
</dbReference>
<dbReference type="OrthoDB" id="9763644at2"/>
<reference evidence="6" key="1">
    <citation type="submission" date="2016-02" db="EMBL/GenBank/DDBJ databases">
        <authorList>
            <person name="Wen L."/>
            <person name="He K."/>
            <person name="Yang H."/>
        </authorList>
    </citation>
    <scope>NUCLEOTIDE SEQUENCE [LARGE SCALE GENOMIC DNA]</scope>
    <source>
        <strain evidence="6">JCM 15929</strain>
    </source>
</reference>
<dbReference type="GO" id="GO:0006261">
    <property type="term" value="P:DNA-templated DNA replication"/>
    <property type="evidence" value="ECO:0007669"/>
    <property type="project" value="InterPro"/>
</dbReference>